<dbReference type="SUPFAM" id="SSF48452">
    <property type="entry name" value="TPR-like"/>
    <property type="match status" value="1"/>
</dbReference>
<accession>A0A8S1F0F8</accession>
<evidence type="ECO:0000256" key="1">
    <source>
        <dbReference type="SAM" id="Phobius"/>
    </source>
</evidence>
<dbReference type="GO" id="GO:0016559">
    <property type="term" value="P:peroxisome fission"/>
    <property type="evidence" value="ECO:0007669"/>
    <property type="project" value="TreeGrafter"/>
</dbReference>
<feature type="chain" id="PRO_5035898474" description="Mitochondrial fission 1 protein" evidence="2">
    <location>
        <begin position="19"/>
        <end position="98"/>
    </location>
</feature>
<dbReference type="GO" id="GO:0000266">
    <property type="term" value="P:mitochondrial fission"/>
    <property type="evidence" value="ECO:0007669"/>
    <property type="project" value="InterPro"/>
</dbReference>
<keyword evidence="1" id="KW-1133">Transmembrane helix</keyword>
<feature type="transmembrane region" description="Helical" evidence="1">
    <location>
        <begin position="73"/>
        <end position="95"/>
    </location>
</feature>
<dbReference type="GO" id="GO:0005741">
    <property type="term" value="C:mitochondrial outer membrane"/>
    <property type="evidence" value="ECO:0007669"/>
    <property type="project" value="TreeGrafter"/>
</dbReference>
<organism evidence="3 4">
    <name type="scientific">Caenorhabditis bovis</name>
    <dbReference type="NCBI Taxonomy" id="2654633"/>
    <lineage>
        <taxon>Eukaryota</taxon>
        <taxon>Metazoa</taxon>
        <taxon>Ecdysozoa</taxon>
        <taxon>Nematoda</taxon>
        <taxon>Chromadorea</taxon>
        <taxon>Rhabditida</taxon>
        <taxon>Rhabditina</taxon>
        <taxon>Rhabditomorpha</taxon>
        <taxon>Rhabditoidea</taxon>
        <taxon>Rhabditidae</taxon>
        <taxon>Peloderinae</taxon>
        <taxon>Caenorhabditis</taxon>
    </lineage>
</organism>
<dbReference type="GO" id="GO:0043653">
    <property type="term" value="P:mitochondrial fragmentation involved in apoptotic process"/>
    <property type="evidence" value="ECO:0007669"/>
    <property type="project" value="TreeGrafter"/>
</dbReference>
<dbReference type="OrthoDB" id="421154at2759"/>
<name>A0A8S1F0F8_9PELO</name>
<sequence length="98" mass="10450">MLLHAVALLNLLKDSVNTDVRTCAYYAALGHTRLKNYDKAMSYIDAILKSEPDNVQVKHLKANVEKNMQKDGFIGAAIVGGAAAVVGGLLIAALAGRR</sequence>
<comment type="caution">
    <text evidence="3">The sequence shown here is derived from an EMBL/GenBank/DDBJ whole genome shotgun (WGS) entry which is preliminary data.</text>
</comment>
<dbReference type="InterPro" id="IPR011990">
    <property type="entry name" value="TPR-like_helical_dom_sf"/>
</dbReference>
<dbReference type="AlphaFoldDB" id="A0A8S1F0F8"/>
<dbReference type="InterPro" id="IPR028061">
    <property type="entry name" value="Fis1_TPR_C"/>
</dbReference>
<evidence type="ECO:0000256" key="2">
    <source>
        <dbReference type="SAM" id="SignalP"/>
    </source>
</evidence>
<gene>
    <name evidence="3" type="ORF">CBOVIS_LOCUS7384</name>
</gene>
<keyword evidence="4" id="KW-1185">Reference proteome</keyword>
<evidence type="ECO:0008006" key="5">
    <source>
        <dbReference type="Google" id="ProtNLM"/>
    </source>
</evidence>
<dbReference type="PANTHER" id="PTHR13247:SF1">
    <property type="entry name" value="FIS1-RELATED PROTEIN FIS-1"/>
    <property type="match status" value="1"/>
</dbReference>
<proteinExistence type="predicted"/>
<dbReference type="Gene3D" id="1.25.40.10">
    <property type="entry name" value="Tetratricopeptide repeat domain"/>
    <property type="match status" value="1"/>
</dbReference>
<evidence type="ECO:0000313" key="4">
    <source>
        <dbReference type="Proteomes" id="UP000494206"/>
    </source>
</evidence>
<protein>
    <recommendedName>
        <fullName evidence="5">Mitochondrial fission 1 protein</fullName>
    </recommendedName>
</protein>
<dbReference type="InterPro" id="IPR016543">
    <property type="entry name" value="Fis1"/>
</dbReference>
<keyword evidence="1" id="KW-0472">Membrane</keyword>
<dbReference type="GO" id="GO:0000422">
    <property type="term" value="P:autophagy of mitochondrion"/>
    <property type="evidence" value="ECO:0007669"/>
    <property type="project" value="TreeGrafter"/>
</dbReference>
<dbReference type="Pfam" id="PF14853">
    <property type="entry name" value="Fis1_TPR_C"/>
    <property type="match status" value="1"/>
</dbReference>
<dbReference type="PANTHER" id="PTHR13247">
    <property type="entry name" value="TETRATRICOPEPTIDE REPEAT PROTEIN 11 TPR REPEAT PROTEIN 11"/>
    <property type="match status" value="1"/>
</dbReference>
<feature type="signal peptide" evidence="2">
    <location>
        <begin position="1"/>
        <end position="18"/>
    </location>
</feature>
<dbReference type="EMBL" id="CADEPM010000004">
    <property type="protein sequence ID" value="CAB3405152.1"/>
    <property type="molecule type" value="Genomic_DNA"/>
</dbReference>
<keyword evidence="1" id="KW-0812">Transmembrane</keyword>
<reference evidence="3 4" key="1">
    <citation type="submission" date="2020-04" db="EMBL/GenBank/DDBJ databases">
        <authorList>
            <person name="Laetsch R D."/>
            <person name="Stevens L."/>
            <person name="Kumar S."/>
            <person name="Blaxter L. M."/>
        </authorList>
    </citation>
    <scope>NUCLEOTIDE SEQUENCE [LARGE SCALE GENOMIC DNA]</scope>
</reference>
<dbReference type="GO" id="GO:0005778">
    <property type="term" value="C:peroxisomal membrane"/>
    <property type="evidence" value="ECO:0007669"/>
    <property type="project" value="TreeGrafter"/>
</dbReference>
<evidence type="ECO:0000313" key="3">
    <source>
        <dbReference type="EMBL" id="CAB3405152.1"/>
    </source>
</evidence>
<keyword evidence="2" id="KW-0732">Signal</keyword>
<dbReference type="Proteomes" id="UP000494206">
    <property type="component" value="Unassembled WGS sequence"/>
</dbReference>